<protein>
    <submittedName>
        <fullName evidence="2">Uncharacterized protein</fullName>
    </submittedName>
</protein>
<dbReference type="EMBL" id="JABFTP020000165">
    <property type="protein sequence ID" value="KAL3284122.1"/>
    <property type="molecule type" value="Genomic_DNA"/>
</dbReference>
<proteinExistence type="predicted"/>
<evidence type="ECO:0000313" key="3">
    <source>
        <dbReference type="Proteomes" id="UP001516400"/>
    </source>
</evidence>
<evidence type="ECO:0000256" key="1">
    <source>
        <dbReference type="SAM" id="MobiDB-lite"/>
    </source>
</evidence>
<reference evidence="2 3" key="1">
    <citation type="journal article" date="2021" name="BMC Biol.">
        <title>Horizontally acquired antibacterial genes associated with adaptive radiation of ladybird beetles.</title>
        <authorList>
            <person name="Li H.S."/>
            <person name="Tang X.F."/>
            <person name="Huang Y.H."/>
            <person name="Xu Z.Y."/>
            <person name="Chen M.L."/>
            <person name="Du X.Y."/>
            <person name="Qiu B.Y."/>
            <person name="Chen P.T."/>
            <person name="Zhang W."/>
            <person name="Slipinski A."/>
            <person name="Escalona H.E."/>
            <person name="Waterhouse R.M."/>
            <person name="Zwick A."/>
            <person name="Pang H."/>
        </authorList>
    </citation>
    <scope>NUCLEOTIDE SEQUENCE [LARGE SCALE GENOMIC DNA]</scope>
    <source>
        <strain evidence="2">SYSU2018</strain>
    </source>
</reference>
<dbReference type="AlphaFoldDB" id="A0ABD2NZG0"/>
<dbReference type="Proteomes" id="UP001516400">
    <property type="component" value="Unassembled WGS sequence"/>
</dbReference>
<feature type="compositionally biased region" description="Basic and acidic residues" evidence="1">
    <location>
        <begin position="27"/>
        <end position="40"/>
    </location>
</feature>
<accession>A0ABD2NZG0</accession>
<feature type="compositionally biased region" description="Basic and acidic residues" evidence="1">
    <location>
        <begin position="60"/>
        <end position="71"/>
    </location>
</feature>
<organism evidence="2 3">
    <name type="scientific">Cryptolaemus montrouzieri</name>
    <dbReference type="NCBI Taxonomy" id="559131"/>
    <lineage>
        <taxon>Eukaryota</taxon>
        <taxon>Metazoa</taxon>
        <taxon>Ecdysozoa</taxon>
        <taxon>Arthropoda</taxon>
        <taxon>Hexapoda</taxon>
        <taxon>Insecta</taxon>
        <taxon>Pterygota</taxon>
        <taxon>Neoptera</taxon>
        <taxon>Endopterygota</taxon>
        <taxon>Coleoptera</taxon>
        <taxon>Polyphaga</taxon>
        <taxon>Cucujiformia</taxon>
        <taxon>Coccinelloidea</taxon>
        <taxon>Coccinellidae</taxon>
        <taxon>Scymninae</taxon>
        <taxon>Scymnini</taxon>
        <taxon>Cryptolaemus</taxon>
    </lineage>
</organism>
<name>A0ABD2NZG0_9CUCU</name>
<gene>
    <name evidence="2" type="ORF">HHI36_018290</name>
</gene>
<comment type="caution">
    <text evidence="2">The sequence shown here is derived from an EMBL/GenBank/DDBJ whole genome shotgun (WGS) entry which is preliminary data.</text>
</comment>
<keyword evidence="3" id="KW-1185">Reference proteome</keyword>
<feature type="region of interest" description="Disordered" evidence="1">
    <location>
        <begin position="60"/>
        <end position="103"/>
    </location>
</feature>
<sequence length="103" mass="12244">MKYAQLINCKRHSMRIITKKTKVTGSKKRELEHEITQPRERQRKKREVTKKLIKSITDELKTNMARTEDNGMKTTEIGRNSKTKNLREKNFKRRKKSESVPGM</sequence>
<evidence type="ECO:0000313" key="2">
    <source>
        <dbReference type="EMBL" id="KAL3284122.1"/>
    </source>
</evidence>
<feature type="region of interest" description="Disordered" evidence="1">
    <location>
        <begin position="21"/>
        <end position="48"/>
    </location>
</feature>